<sequence>MSTSIITVTADQTLEEVEHHFEYVSGLPVVDDDLGCIGIISKSDRAKARPSLGQKSTVGEVMSSPPITLPPNKTVKDAAALMLKMKIHRIPIVDERNQVIGEEMTPYSSIRIQKQRFFLDQKCCVHITVTLPWILQG</sequence>
<dbReference type="InterPro" id="IPR051257">
    <property type="entry name" value="Diverse_CBS-Domain"/>
</dbReference>
<proteinExistence type="predicted"/>
<keyword evidence="1 2" id="KW-0129">CBS domain</keyword>
<dbReference type="InterPro" id="IPR046342">
    <property type="entry name" value="CBS_dom_sf"/>
</dbReference>
<dbReference type="PANTHER" id="PTHR43080:SF29">
    <property type="entry name" value="OS02G0818000 PROTEIN"/>
    <property type="match status" value="1"/>
</dbReference>
<dbReference type="PROSITE" id="PS51371">
    <property type="entry name" value="CBS"/>
    <property type="match status" value="2"/>
</dbReference>
<dbReference type="Gene3D" id="3.10.580.10">
    <property type="entry name" value="CBS-domain"/>
    <property type="match status" value="2"/>
</dbReference>
<comment type="caution">
    <text evidence="4">The sequence shown here is derived from an EMBL/GenBank/DDBJ whole genome shotgun (WGS) entry which is preliminary data.</text>
</comment>
<feature type="domain" description="CBS" evidence="3">
    <location>
        <begin position="62"/>
        <end position="101"/>
    </location>
</feature>
<feature type="domain" description="CBS" evidence="3">
    <location>
        <begin position="1"/>
        <end position="56"/>
    </location>
</feature>
<evidence type="ECO:0000256" key="1">
    <source>
        <dbReference type="ARBA" id="ARBA00023122"/>
    </source>
</evidence>
<evidence type="ECO:0000313" key="4">
    <source>
        <dbReference type="EMBL" id="KAJ6800538.1"/>
    </source>
</evidence>
<dbReference type="PANTHER" id="PTHR43080">
    <property type="entry name" value="CBS DOMAIN-CONTAINING PROTEIN CBSX3, MITOCHONDRIAL"/>
    <property type="match status" value="1"/>
</dbReference>
<dbReference type="SMART" id="SM00116">
    <property type="entry name" value="CBS"/>
    <property type="match status" value="2"/>
</dbReference>
<accession>A0AAX6E931</accession>
<dbReference type="AlphaFoldDB" id="A0AAX6E931"/>
<protein>
    <recommendedName>
        <fullName evidence="3">CBS domain-containing protein</fullName>
    </recommendedName>
</protein>
<reference evidence="4" key="1">
    <citation type="journal article" date="2023" name="GigaByte">
        <title>Genome assembly of the bearded iris, Iris pallida Lam.</title>
        <authorList>
            <person name="Bruccoleri R.E."/>
            <person name="Oakeley E.J."/>
            <person name="Faust A.M.E."/>
            <person name="Altorfer M."/>
            <person name="Dessus-Babus S."/>
            <person name="Burckhardt D."/>
            <person name="Oertli M."/>
            <person name="Naumann U."/>
            <person name="Petersen F."/>
            <person name="Wong J."/>
        </authorList>
    </citation>
    <scope>NUCLEOTIDE SEQUENCE</scope>
    <source>
        <strain evidence="4">GSM-AAB239-AS_SAM_17_03QT</strain>
    </source>
</reference>
<dbReference type="Pfam" id="PF00571">
    <property type="entry name" value="CBS"/>
    <property type="match status" value="2"/>
</dbReference>
<dbReference type="InterPro" id="IPR000644">
    <property type="entry name" value="CBS_dom"/>
</dbReference>
<gene>
    <name evidence="4" type="ORF">M6B38_200950</name>
</gene>
<dbReference type="EMBL" id="JANAVB010038619">
    <property type="protein sequence ID" value="KAJ6800538.1"/>
    <property type="molecule type" value="Genomic_DNA"/>
</dbReference>
<keyword evidence="5" id="KW-1185">Reference proteome</keyword>
<organism evidence="4 5">
    <name type="scientific">Iris pallida</name>
    <name type="common">Sweet iris</name>
    <dbReference type="NCBI Taxonomy" id="29817"/>
    <lineage>
        <taxon>Eukaryota</taxon>
        <taxon>Viridiplantae</taxon>
        <taxon>Streptophyta</taxon>
        <taxon>Embryophyta</taxon>
        <taxon>Tracheophyta</taxon>
        <taxon>Spermatophyta</taxon>
        <taxon>Magnoliopsida</taxon>
        <taxon>Liliopsida</taxon>
        <taxon>Asparagales</taxon>
        <taxon>Iridaceae</taxon>
        <taxon>Iridoideae</taxon>
        <taxon>Irideae</taxon>
        <taxon>Iris</taxon>
    </lineage>
</organism>
<dbReference type="SUPFAM" id="SSF54631">
    <property type="entry name" value="CBS-domain pair"/>
    <property type="match status" value="1"/>
</dbReference>
<dbReference type="Proteomes" id="UP001140949">
    <property type="component" value="Unassembled WGS sequence"/>
</dbReference>
<evidence type="ECO:0000256" key="2">
    <source>
        <dbReference type="PROSITE-ProRule" id="PRU00703"/>
    </source>
</evidence>
<dbReference type="CDD" id="cd02205">
    <property type="entry name" value="CBS_pair_SF"/>
    <property type="match status" value="1"/>
</dbReference>
<reference evidence="4" key="2">
    <citation type="submission" date="2023-04" db="EMBL/GenBank/DDBJ databases">
        <authorList>
            <person name="Bruccoleri R.E."/>
            <person name="Oakeley E.J."/>
            <person name="Faust A.-M."/>
            <person name="Dessus-Babus S."/>
            <person name="Altorfer M."/>
            <person name="Burckhardt D."/>
            <person name="Oertli M."/>
            <person name="Naumann U."/>
            <person name="Petersen F."/>
            <person name="Wong J."/>
        </authorList>
    </citation>
    <scope>NUCLEOTIDE SEQUENCE</scope>
    <source>
        <strain evidence="4">GSM-AAB239-AS_SAM_17_03QT</strain>
        <tissue evidence="4">Leaf</tissue>
    </source>
</reference>
<name>A0AAX6E931_IRIPA</name>
<evidence type="ECO:0000313" key="5">
    <source>
        <dbReference type="Proteomes" id="UP001140949"/>
    </source>
</evidence>
<evidence type="ECO:0000259" key="3">
    <source>
        <dbReference type="PROSITE" id="PS51371"/>
    </source>
</evidence>